<dbReference type="AlphaFoldDB" id="A0A317MXF9"/>
<dbReference type="EMBL" id="QGTJ01000002">
    <property type="protein sequence ID" value="PWV64379.1"/>
    <property type="molecule type" value="Genomic_DNA"/>
</dbReference>
<proteinExistence type="predicted"/>
<feature type="domain" description="DUF218" evidence="1">
    <location>
        <begin position="53"/>
        <end position="172"/>
    </location>
</feature>
<accession>A0A317MXF9</accession>
<evidence type="ECO:0000313" key="3">
    <source>
        <dbReference type="Proteomes" id="UP000246569"/>
    </source>
</evidence>
<dbReference type="PROSITE" id="PS51257">
    <property type="entry name" value="PROKAR_LIPOPROTEIN"/>
    <property type="match status" value="1"/>
</dbReference>
<dbReference type="CDD" id="cd06259">
    <property type="entry name" value="YdcF-like"/>
    <property type="match status" value="1"/>
</dbReference>
<evidence type="ECO:0000313" key="2">
    <source>
        <dbReference type="EMBL" id="PWV64379.1"/>
    </source>
</evidence>
<dbReference type="Proteomes" id="UP000246569">
    <property type="component" value="Unassembled WGS sequence"/>
</dbReference>
<protein>
    <submittedName>
        <fullName evidence="2">SanA protein</fullName>
    </submittedName>
</protein>
<dbReference type="InterPro" id="IPR003848">
    <property type="entry name" value="DUF218"/>
</dbReference>
<comment type="caution">
    <text evidence="2">The sequence shown here is derived from an EMBL/GenBank/DDBJ whole genome shotgun (WGS) entry which is preliminary data.</text>
</comment>
<sequence length="220" mass="24377">MKMMARRWIAWGGVAVLLMVVVTVACDCWVATSTQDRLYDRVEAIPPRALGLVLGTSERLGNGRRNLYFVARIQAAAGLYHAGKVRHLLLSGDNRRVDYNEPEAMRQALLQAGVPDQAMTLDYAGLRTLDSIVRAAEVFGQTQLTVISQRFHNERALFIAERSGLDAIGFDAADVPALYGVKTRLREAVARLWAVLDVYLLQTRPRFIGPAVDITLKPAD</sequence>
<dbReference type="Pfam" id="PF02698">
    <property type="entry name" value="DUF218"/>
    <property type="match status" value="1"/>
</dbReference>
<name>A0A317MXF9_9GAMM</name>
<dbReference type="GO" id="GO:0005886">
    <property type="term" value="C:plasma membrane"/>
    <property type="evidence" value="ECO:0007669"/>
    <property type="project" value="TreeGrafter"/>
</dbReference>
<evidence type="ECO:0000259" key="1">
    <source>
        <dbReference type="Pfam" id="PF02698"/>
    </source>
</evidence>
<organism evidence="2 3">
    <name type="scientific">Plasticicumulans acidivorans</name>
    <dbReference type="NCBI Taxonomy" id="886464"/>
    <lineage>
        <taxon>Bacteria</taxon>
        <taxon>Pseudomonadati</taxon>
        <taxon>Pseudomonadota</taxon>
        <taxon>Gammaproteobacteria</taxon>
        <taxon>Candidatus Competibacteraceae</taxon>
        <taxon>Plasticicumulans</taxon>
    </lineage>
</organism>
<dbReference type="OrthoDB" id="9782395at2"/>
<dbReference type="InterPro" id="IPR051599">
    <property type="entry name" value="Cell_Envelope_Assoc"/>
</dbReference>
<dbReference type="PANTHER" id="PTHR30336">
    <property type="entry name" value="INNER MEMBRANE PROTEIN, PROBABLE PERMEASE"/>
    <property type="match status" value="1"/>
</dbReference>
<keyword evidence="3" id="KW-1185">Reference proteome</keyword>
<dbReference type="PANTHER" id="PTHR30336:SF6">
    <property type="entry name" value="INTEGRAL MEMBRANE PROTEIN"/>
    <property type="match status" value="1"/>
</dbReference>
<reference evidence="2 3" key="1">
    <citation type="submission" date="2018-05" db="EMBL/GenBank/DDBJ databases">
        <title>Genomic Encyclopedia of Type Strains, Phase IV (KMG-IV): sequencing the most valuable type-strain genomes for metagenomic binning, comparative biology and taxonomic classification.</title>
        <authorList>
            <person name="Goeker M."/>
        </authorList>
    </citation>
    <scope>NUCLEOTIDE SEQUENCE [LARGE SCALE GENOMIC DNA]</scope>
    <source>
        <strain evidence="2 3">DSM 23606</strain>
    </source>
</reference>
<gene>
    <name evidence="2" type="ORF">C7443_10228</name>
</gene>